<dbReference type="EMBL" id="BAABIZ010000001">
    <property type="protein sequence ID" value="GAA5104172.1"/>
    <property type="molecule type" value="Genomic_DNA"/>
</dbReference>
<dbReference type="NCBIfam" id="NF004015">
    <property type="entry name" value="PRK05477.1-5"/>
    <property type="match status" value="1"/>
</dbReference>
<comment type="caution">
    <text evidence="13">The sequence shown here is derived from an EMBL/GenBank/DDBJ whole genome shotgun (WGS) entry which is preliminary data.</text>
</comment>
<evidence type="ECO:0000313" key="14">
    <source>
        <dbReference type="Proteomes" id="UP001500864"/>
    </source>
</evidence>
<dbReference type="EC" id="6.3.5.-" evidence="11"/>
<reference evidence="14" key="1">
    <citation type="journal article" date="2019" name="Int. J. Syst. Evol. Microbiol.">
        <title>The Global Catalogue of Microorganisms (GCM) 10K type strain sequencing project: providing services to taxonomists for standard genome sequencing and annotation.</title>
        <authorList>
            <consortium name="The Broad Institute Genomics Platform"/>
            <consortium name="The Broad Institute Genome Sequencing Center for Infectious Disease"/>
            <person name="Wu L."/>
            <person name="Ma J."/>
        </authorList>
    </citation>
    <scope>NUCLEOTIDE SEQUENCE [LARGE SCALE GENOMIC DNA]</scope>
    <source>
        <strain evidence="14">JCM 17712</strain>
    </source>
</reference>
<keyword evidence="14" id="KW-1185">Reference proteome</keyword>
<proteinExistence type="inferred from homology"/>
<dbReference type="NCBIfam" id="NF004012">
    <property type="entry name" value="PRK05477.1-2"/>
    <property type="match status" value="1"/>
</dbReference>
<dbReference type="NCBIfam" id="NF004014">
    <property type="entry name" value="PRK05477.1-4"/>
    <property type="match status" value="1"/>
</dbReference>
<dbReference type="Gene3D" id="1.10.10.410">
    <property type="match status" value="1"/>
</dbReference>
<evidence type="ECO:0000256" key="5">
    <source>
        <dbReference type="ARBA" id="ARBA00022741"/>
    </source>
</evidence>
<evidence type="ECO:0000256" key="3">
    <source>
        <dbReference type="ARBA" id="ARBA00016923"/>
    </source>
</evidence>
<dbReference type="PANTHER" id="PTHR11659:SF0">
    <property type="entry name" value="GLUTAMYL-TRNA(GLN) AMIDOTRANSFERASE SUBUNIT B, MITOCHONDRIAL"/>
    <property type="match status" value="1"/>
</dbReference>
<dbReference type="InterPro" id="IPR018027">
    <property type="entry name" value="Asn/Gln_amidotransferase"/>
</dbReference>
<keyword evidence="7 11" id="KW-0648">Protein biosynthesis</keyword>
<dbReference type="InterPro" id="IPR023168">
    <property type="entry name" value="GatB_Yqey_C_2"/>
</dbReference>
<keyword evidence="5 11" id="KW-0547">Nucleotide-binding</keyword>
<feature type="domain" description="Asn/Gln amidotransferase" evidence="12">
    <location>
        <begin position="351"/>
        <end position="496"/>
    </location>
</feature>
<dbReference type="Pfam" id="PF02934">
    <property type="entry name" value="GatB_N"/>
    <property type="match status" value="1"/>
</dbReference>
<dbReference type="NCBIfam" id="TIGR00133">
    <property type="entry name" value="gatB"/>
    <property type="match status" value="1"/>
</dbReference>
<comment type="catalytic activity">
    <reaction evidence="10 11">
        <text>L-glutamyl-tRNA(Gln) + L-glutamine + ATP + H2O = L-glutaminyl-tRNA(Gln) + L-glutamate + ADP + phosphate + H(+)</text>
        <dbReference type="Rhea" id="RHEA:17521"/>
        <dbReference type="Rhea" id="RHEA-COMP:9681"/>
        <dbReference type="Rhea" id="RHEA-COMP:9684"/>
        <dbReference type="ChEBI" id="CHEBI:15377"/>
        <dbReference type="ChEBI" id="CHEBI:15378"/>
        <dbReference type="ChEBI" id="CHEBI:29985"/>
        <dbReference type="ChEBI" id="CHEBI:30616"/>
        <dbReference type="ChEBI" id="CHEBI:43474"/>
        <dbReference type="ChEBI" id="CHEBI:58359"/>
        <dbReference type="ChEBI" id="CHEBI:78520"/>
        <dbReference type="ChEBI" id="CHEBI:78521"/>
        <dbReference type="ChEBI" id="CHEBI:456216"/>
    </reaction>
</comment>
<dbReference type="InterPro" id="IPR006075">
    <property type="entry name" value="Asn/Gln-tRNA_Trfase_suB/E_cat"/>
</dbReference>
<dbReference type="SUPFAM" id="SSF89095">
    <property type="entry name" value="GatB/YqeY motif"/>
    <property type="match status" value="1"/>
</dbReference>
<gene>
    <name evidence="11 13" type="primary">gatB</name>
    <name evidence="13" type="ORF">GCM10023261_02170</name>
</gene>
<evidence type="ECO:0000259" key="12">
    <source>
        <dbReference type="SMART" id="SM00845"/>
    </source>
</evidence>
<dbReference type="PANTHER" id="PTHR11659">
    <property type="entry name" value="GLUTAMYL-TRNA GLN AMIDOTRANSFERASE SUBUNIT B MITOCHONDRIAL AND PROKARYOTIC PET112-RELATED"/>
    <property type="match status" value="1"/>
</dbReference>
<sequence length="499" mass="55223">MGIIDTRTPDSKRFISGLTGDWEVIIGMEVHAQVISNSKLFSGASTKFGAEPNNHVSLIDAAMPGMLPVINQECVRQAVRTGLGLKAHINLRSVFDRKNYFYPDLPQGYQISQFRYPIVGEGKITISVGPDSNGQFEDIEVGIERLHLEQDAGKSMHDQHPTMSFVDLNRAGVALMEIVSKPDMRSADEAKAYMTKLRTIVRYLGTCDGNMDEGSMRADVNVSVRRPGENFGTRCEIKNVNSIRFIGQAIEYEARRQIAILEDGGVIDQETRLFDAAKGETRSMRSKEEAHDYRYFPDPDLLPLEFDQAFVDSLAAELPELPDDIKTRFVKEIGLTAYDASILVTEKAIADYFEEVAGGRDGKTVANWVINDLLGALNKDNLEIEETPVRPDQLGGIIDLIKEGTISGKIAKDLFEIIWNEGGDPRQIVEERNMKQVTDTKAIERAVDEIIASNSDKVAQAKQKPALSGWFVGQVMKATGGKANPQTVNELVKAKLGID</sequence>
<protein>
    <recommendedName>
        <fullName evidence="3 11">Aspartyl/glutamyl-tRNA(Asn/Gln) amidotransferase subunit B</fullName>
        <shortName evidence="11">Asp/Glu-ADT subunit B</shortName>
        <ecNumber evidence="11">6.3.5.-</ecNumber>
    </recommendedName>
</protein>
<dbReference type="RefSeq" id="WP_345113905.1">
    <property type="nucleotide sequence ID" value="NZ_BAABIZ010000001.1"/>
</dbReference>
<evidence type="ECO:0000256" key="11">
    <source>
        <dbReference type="HAMAP-Rule" id="MF_00121"/>
    </source>
</evidence>
<dbReference type="Proteomes" id="UP001500864">
    <property type="component" value="Unassembled WGS sequence"/>
</dbReference>
<evidence type="ECO:0000256" key="6">
    <source>
        <dbReference type="ARBA" id="ARBA00022840"/>
    </source>
</evidence>
<dbReference type="SMART" id="SM00845">
    <property type="entry name" value="GatB_Yqey"/>
    <property type="match status" value="1"/>
</dbReference>
<dbReference type="HAMAP" id="MF_00121">
    <property type="entry name" value="GatB"/>
    <property type="match status" value="1"/>
</dbReference>
<comment type="catalytic activity">
    <reaction evidence="9 11">
        <text>L-aspartyl-tRNA(Asn) + L-glutamine + ATP + H2O = L-asparaginyl-tRNA(Asn) + L-glutamate + ADP + phosphate + 2 H(+)</text>
        <dbReference type="Rhea" id="RHEA:14513"/>
        <dbReference type="Rhea" id="RHEA-COMP:9674"/>
        <dbReference type="Rhea" id="RHEA-COMP:9677"/>
        <dbReference type="ChEBI" id="CHEBI:15377"/>
        <dbReference type="ChEBI" id="CHEBI:15378"/>
        <dbReference type="ChEBI" id="CHEBI:29985"/>
        <dbReference type="ChEBI" id="CHEBI:30616"/>
        <dbReference type="ChEBI" id="CHEBI:43474"/>
        <dbReference type="ChEBI" id="CHEBI:58359"/>
        <dbReference type="ChEBI" id="CHEBI:78515"/>
        <dbReference type="ChEBI" id="CHEBI:78516"/>
        <dbReference type="ChEBI" id="CHEBI:456216"/>
    </reaction>
</comment>
<evidence type="ECO:0000256" key="2">
    <source>
        <dbReference type="ARBA" id="ARBA00011123"/>
    </source>
</evidence>
<dbReference type="Pfam" id="PF02637">
    <property type="entry name" value="GatB_Yqey"/>
    <property type="match status" value="1"/>
</dbReference>
<evidence type="ECO:0000256" key="1">
    <source>
        <dbReference type="ARBA" id="ARBA00005306"/>
    </source>
</evidence>
<dbReference type="InterPro" id="IPR014746">
    <property type="entry name" value="Gln_synth/guanido_kin_cat_dom"/>
</dbReference>
<dbReference type="SUPFAM" id="SSF55931">
    <property type="entry name" value="Glutamine synthetase/guanido kinase"/>
    <property type="match status" value="1"/>
</dbReference>
<evidence type="ECO:0000256" key="9">
    <source>
        <dbReference type="ARBA" id="ARBA00047380"/>
    </source>
</evidence>
<dbReference type="Gene3D" id="1.10.150.380">
    <property type="entry name" value="GatB domain, N-terminal subdomain"/>
    <property type="match status" value="1"/>
</dbReference>
<organism evidence="13 14">
    <name type="scientific">Bartonella jaculi</name>
    <dbReference type="NCBI Taxonomy" id="686226"/>
    <lineage>
        <taxon>Bacteria</taxon>
        <taxon>Pseudomonadati</taxon>
        <taxon>Pseudomonadota</taxon>
        <taxon>Alphaproteobacteria</taxon>
        <taxon>Hyphomicrobiales</taxon>
        <taxon>Bartonellaceae</taxon>
        <taxon>Bartonella</taxon>
    </lineage>
</organism>
<evidence type="ECO:0000256" key="10">
    <source>
        <dbReference type="ARBA" id="ARBA00047913"/>
    </source>
</evidence>
<dbReference type="InterPro" id="IPR042114">
    <property type="entry name" value="GatB_C_1"/>
</dbReference>
<name>A0ABP9MXP2_9HYPH</name>
<dbReference type="InterPro" id="IPR004413">
    <property type="entry name" value="GatB"/>
</dbReference>
<comment type="similarity">
    <text evidence="1 11">Belongs to the GatB/GatE family. GatB subfamily.</text>
</comment>
<evidence type="ECO:0000313" key="13">
    <source>
        <dbReference type="EMBL" id="GAA5104172.1"/>
    </source>
</evidence>
<evidence type="ECO:0000256" key="7">
    <source>
        <dbReference type="ARBA" id="ARBA00022917"/>
    </source>
</evidence>
<dbReference type="PROSITE" id="PS01234">
    <property type="entry name" value="GATB"/>
    <property type="match status" value="1"/>
</dbReference>
<comment type="function">
    <text evidence="8 11">Allows the formation of correctly charged Asn-tRNA(Asn) or Gln-tRNA(Gln) through the transamidation of misacylated Asp-tRNA(Asn) or Glu-tRNA(Gln) in organisms which lack either or both of asparaginyl-tRNA or glutaminyl-tRNA synthetases. The reaction takes place in the presence of glutamine and ATP through an activated phospho-Asp-tRNA(Asn) or phospho-Glu-tRNA(Gln).</text>
</comment>
<comment type="subunit">
    <text evidence="2 11">Heterotrimer of A, B and C subunits.</text>
</comment>
<dbReference type="InterPro" id="IPR017958">
    <property type="entry name" value="Gln-tRNA_amidoTrfase_suB_CS"/>
</dbReference>
<dbReference type="InterPro" id="IPR003789">
    <property type="entry name" value="Asn/Gln_tRNA_amidoTrase-B-like"/>
</dbReference>
<accession>A0ABP9MXP2</accession>
<keyword evidence="4 11" id="KW-0436">Ligase</keyword>
<dbReference type="InterPro" id="IPR017959">
    <property type="entry name" value="Asn/Gln-tRNA_amidoTrfase_suB/E"/>
</dbReference>
<evidence type="ECO:0000256" key="8">
    <source>
        <dbReference type="ARBA" id="ARBA00024799"/>
    </source>
</evidence>
<keyword evidence="6 11" id="KW-0067">ATP-binding</keyword>
<evidence type="ECO:0000256" key="4">
    <source>
        <dbReference type="ARBA" id="ARBA00022598"/>
    </source>
</evidence>